<dbReference type="Gene3D" id="3.40.390.10">
    <property type="entry name" value="Collagenase (Catalytic Domain)"/>
    <property type="match status" value="1"/>
</dbReference>
<dbReference type="EMBL" id="CAJMWX010001378">
    <property type="protein sequence ID" value="CAE6485578.1"/>
    <property type="molecule type" value="Genomic_DNA"/>
</dbReference>
<evidence type="ECO:0000256" key="5">
    <source>
        <dbReference type="ARBA" id="ARBA00022801"/>
    </source>
</evidence>
<keyword evidence="7" id="KW-0482">Metalloprotease</keyword>
<dbReference type="AlphaFoldDB" id="A0A8H3H7F3"/>
<keyword evidence="5" id="KW-0378">Hydrolase</keyword>
<evidence type="ECO:0000256" key="3">
    <source>
        <dbReference type="ARBA" id="ARBA00022670"/>
    </source>
</evidence>
<keyword evidence="6" id="KW-0862">Zinc</keyword>
<feature type="chain" id="PRO_5034015792" description="Lysine-specific metallo-endopeptidase domain-containing protein" evidence="8">
    <location>
        <begin position="20"/>
        <end position="352"/>
    </location>
</feature>
<dbReference type="InterPro" id="IPR029463">
    <property type="entry name" value="Lys_MEP"/>
</dbReference>
<dbReference type="SUPFAM" id="SSF55486">
    <property type="entry name" value="Metalloproteases ('zincins'), catalytic domain"/>
    <property type="match status" value="1"/>
</dbReference>
<dbReference type="SMART" id="SM01351">
    <property type="entry name" value="Aspzincin_M35"/>
    <property type="match status" value="1"/>
</dbReference>
<dbReference type="Gene3D" id="2.60.40.2970">
    <property type="match status" value="1"/>
</dbReference>
<evidence type="ECO:0000313" key="11">
    <source>
        <dbReference type="Proteomes" id="UP000663888"/>
    </source>
</evidence>
<sequence length="352" mass="39181">MVLKFVILLLATLCGSVSATPSLSVSISAPPSVASIDNLTITATITNTGKRSLKLLNHPRTVLSHLSTRIFNIRRENDIPEFTGMVVYYSPDYVIRRNNSVDFTFLAPGQSLERVHSLAGVYNFTSIGPGEFEIKVDNRFYHVDPLGNLLSFEADTHPARFELTGGLARSHKIAPKNISPFKGPVQTLQIQCTVDQQNMIIEAATYADRYISNALTYLQTINGNTPRYVAWFGAYDPQRAEAVKFHYANSLGRAMLSTYDCMPDSCKDGSVAYVWRQQPGVIHFCSWFWPRPAYGSNSKAGTIIHELTHFTGTEDYAYGEIENLELARSSPASAVMNADSHMYFAENYPPLQ</sequence>
<proteinExistence type="inferred from homology"/>
<reference evidence="10" key="1">
    <citation type="submission" date="2021-01" db="EMBL/GenBank/DDBJ databases">
        <authorList>
            <person name="Kaushik A."/>
        </authorList>
    </citation>
    <scope>NUCLEOTIDE SEQUENCE</scope>
    <source>
        <strain evidence="10">AG4-R118</strain>
    </source>
</reference>
<dbReference type="Proteomes" id="UP000663888">
    <property type="component" value="Unassembled WGS sequence"/>
</dbReference>
<dbReference type="InterPro" id="IPR050414">
    <property type="entry name" value="Fungal_M35_metalloproteases"/>
</dbReference>
<evidence type="ECO:0000256" key="6">
    <source>
        <dbReference type="ARBA" id="ARBA00022833"/>
    </source>
</evidence>
<dbReference type="PANTHER" id="PTHR37016">
    <property type="match status" value="1"/>
</dbReference>
<gene>
    <name evidence="10" type="ORF">RDB_LOCUS131394</name>
</gene>
<evidence type="ECO:0000256" key="7">
    <source>
        <dbReference type="ARBA" id="ARBA00023049"/>
    </source>
</evidence>
<name>A0A8H3H7F3_9AGAM</name>
<evidence type="ECO:0000259" key="9">
    <source>
        <dbReference type="SMART" id="SM01351"/>
    </source>
</evidence>
<evidence type="ECO:0000256" key="8">
    <source>
        <dbReference type="SAM" id="SignalP"/>
    </source>
</evidence>
<feature type="signal peptide" evidence="8">
    <location>
        <begin position="1"/>
        <end position="19"/>
    </location>
</feature>
<dbReference type="GO" id="GO:0004222">
    <property type="term" value="F:metalloendopeptidase activity"/>
    <property type="evidence" value="ECO:0007669"/>
    <property type="project" value="InterPro"/>
</dbReference>
<dbReference type="InterPro" id="IPR024079">
    <property type="entry name" value="MetalloPept_cat_dom_sf"/>
</dbReference>
<comment type="cofactor">
    <cofactor evidence="1">
        <name>Zn(2+)</name>
        <dbReference type="ChEBI" id="CHEBI:29105"/>
    </cofactor>
</comment>
<dbReference type="GO" id="GO:0046872">
    <property type="term" value="F:metal ion binding"/>
    <property type="evidence" value="ECO:0007669"/>
    <property type="project" value="UniProtKB-KW"/>
</dbReference>
<evidence type="ECO:0000256" key="4">
    <source>
        <dbReference type="ARBA" id="ARBA00022723"/>
    </source>
</evidence>
<dbReference type="PANTHER" id="PTHR37016:SF3">
    <property type="entry name" value="NEUTRAL PROTEASE 2-RELATED"/>
    <property type="match status" value="1"/>
</dbReference>
<evidence type="ECO:0000313" key="10">
    <source>
        <dbReference type="EMBL" id="CAE6485578.1"/>
    </source>
</evidence>
<evidence type="ECO:0000256" key="1">
    <source>
        <dbReference type="ARBA" id="ARBA00001947"/>
    </source>
</evidence>
<keyword evidence="8" id="KW-0732">Signal</keyword>
<dbReference type="Pfam" id="PF14521">
    <property type="entry name" value="Aspzincin_M35"/>
    <property type="match status" value="1"/>
</dbReference>
<organism evidence="10 11">
    <name type="scientific">Rhizoctonia solani</name>
    <dbReference type="NCBI Taxonomy" id="456999"/>
    <lineage>
        <taxon>Eukaryota</taxon>
        <taxon>Fungi</taxon>
        <taxon>Dikarya</taxon>
        <taxon>Basidiomycota</taxon>
        <taxon>Agaricomycotina</taxon>
        <taxon>Agaricomycetes</taxon>
        <taxon>Cantharellales</taxon>
        <taxon>Ceratobasidiaceae</taxon>
        <taxon>Rhizoctonia</taxon>
    </lineage>
</organism>
<feature type="domain" description="Lysine-specific metallo-endopeptidase" evidence="9">
    <location>
        <begin position="219"/>
        <end position="346"/>
    </location>
</feature>
<keyword evidence="3" id="KW-0645">Protease</keyword>
<comment type="similarity">
    <text evidence="2">Belongs to the peptidase M35 family.</text>
</comment>
<evidence type="ECO:0000256" key="2">
    <source>
        <dbReference type="ARBA" id="ARBA00010279"/>
    </source>
</evidence>
<comment type="caution">
    <text evidence="10">The sequence shown here is derived from an EMBL/GenBank/DDBJ whole genome shotgun (WGS) entry which is preliminary data.</text>
</comment>
<keyword evidence="4" id="KW-0479">Metal-binding</keyword>
<protein>
    <recommendedName>
        <fullName evidence="9">Lysine-specific metallo-endopeptidase domain-containing protein</fullName>
    </recommendedName>
</protein>
<dbReference type="GO" id="GO:0006508">
    <property type="term" value="P:proteolysis"/>
    <property type="evidence" value="ECO:0007669"/>
    <property type="project" value="UniProtKB-KW"/>
</dbReference>
<accession>A0A8H3H7F3</accession>